<dbReference type="GO" id="GO:1903013">
    <property type="term" value="P:response to differentiation-inducing factor 1"/>
    <property type="evidence" value="ECO:0007669"/>
    <property type="project" value="TreeGrafter"/>
</dbReference>
<dbReference type="PROSITE" id="PS50222">
    <property type="entry name" value="EF_HAND_2"/>
    <property type="match status" value="2"/>
</dbReference>
<evidence type="ECO:0000256" key="4">
    <source>
        <dbReference type="ARBA" id="ARBA00022777"/>
    </source>
</evidence>
<keyword evidence="2" id="KW-0808">Transferase</keyword>
<gene>
    <name evidence="10" type="ORF">EGYM00392_LOCUS47737</name>
</gene>
<evidence type="ECO:0000259" key="9">
    <source>
        <dbReference type="PROSITE" id="PS51158"/>
    </source>
</evidence>
<evidence type="ECO:0008006" key="11">
    <source>
        <dbReference type="Google" id="ProtNLM"/>
    </source>
</evidence>
<dbReference type="SMART" id="SM00054">
    <property type="entry name" value="EFh"/>
    <property type="match status" value="2"/>
</dbReference>
<keyword evidence="6" id="KW-0067">ATP-binding</keyword>
<evidence type="ECO:0000256" key="5">
    <source>
        <dbReference type="ARBA" id="ARBA00022837"/>
    </source>
</evidence>
<dbReference type="InterPro" id="IPR004166">
    <property type="entry name" value="a-kinase_dom"/>
</dbReference>
<dbReference type="Gene3D" id="1.10.238.10">
    <property type="entry name" value="EF-hand"/>
    <property type="match status" value="1"/>
</dbReference>
<dbReference type="InterPro" id="IPR011992">
    <property type="entry name" value="EF-hand-dom_pair"/>
</dbReference>
<sequence length="152" mass="16960">MYTDPQVHSHDQRGFGKGNMGMDGIRKFFDTHKCNALCRYLGLVQSGKVTKDQSGTMMPSSGSSGNLADHPSERELQEYGLTRAEFNHLRDQFYAADTDKSGEISINELGILCGMLGYKCSARNLVHLLNSVDRDGNGQISLHEFLLWWTGQ</sequence>
<organism evidence="10">
    <name type="scientific">Eutreptiella gymnastica</name>
    <dbReference type="NCBI Taxonomy" id="73025"/>
    <lineage>
        <taxon>Eukaryota</taxon>
        <taxon>Discoba</taxon>
        <taxon>Euglenozoa</taxon>
        <taxon>Euglenida</taxon>
        <taxon>Spirocuta</taxon>
        <taxon>Euglenophyceae</taxon>
        <taxon>Eutreptiales</taxon>
        <taxon>Eutreptiaceae</taxon>
        <taxon>Eutreptiella</taxon>
    </lineage>
</organism>
<dbReference type="AlphaFoldDB" id="A0A7S1JAC5"/>
<proteinExistence type="predicted"/>
<dbReference type="GO" id="GO:0031037">
    <property type="term" value="P:myosin II filament disassembly"/>
    <property type="evidence" value="ECO:0007669"/>
    <property type="project" value="TreeGrafter"/>
</dbReference>
<protein>
    <recommendedName>
        <fullName evidence="11">Alpha-type protein kinase domain-containing protein</fullName>
    </recommendedName>
</protein>
<feature type="region of interest" description="Disordered" evidence="7">
    <location>
        <begin position="51"/>
        <end position="71"/>
    </location>
</feature>
<dbReference type="PROSITE" id="PS51158">
    <property type="entry name" value="ALPHA_KINASE"/>
    <property type="match status" value="1"/>
</dbReference>
<dbReference type="SUPFAM" id="SSF47473">
    <property type="entry name" value="EF-hand"/>
    <property type="match status" value="1"/>
</dbReference>
<feature type="domain" description="EF-hand" evidence="8">
    <location>
        <begin position="120"/>
        <end position="152"/>
    </location>
</feature>
<keyword evidence="3" id="KW-0547">Nucleotide-binding</keyword>
<dbReference type="Pfam" id="PF13499">
    <property type="entry name" value="EF-hand_7"/>
    <property type="match status" value="1"/>
</dbReference>
<reference evidence="10" key="1">
    <citation type="submission" date="2021-01" db="EMBL/GenBank/DDBJ databases">
        <authorList>
            <person name="Corre E."/>
            <person name="Pelletier E."/>
            <person name="Niang G."/>
            <person name="Scheremetjew M."/>
            <person name="Finn R."/>
            <person name="Kale V."/>
            <person name="Holt S."/>
            <person name="Cochrane G."/>
            <person name="Meng A."/>
            <person name="Brown T."/>
            <person name="Cohen L."/>
        </authorList>
    </citation>
    <scope>NUCLEOTIDE SEQUENCE</scope>
    <source>
        <strain evidence="10">NIES-381</strain>
    </source>
</reference>
<evidence type="ECO:0000256" key="2">
    <source>
        <dbReference type="ARBA" id="ARBA00022679"/>
    </source>
</evidence>
<accession>A0A7S1JAC5</accession>
<evidence type="ECO:0000313" key="10">
    <source>
        <dbReference type="EMBL" id="CAD9036580.1"/>
    </source>
</evidence>
<evidence type="ECO:0000256" key="7">
    <source>
        <dbReference type="SAM" id="MobiDB-lite"/>
    </source>
</evidence>
<dbReference type="GO" id="GO:0004674">
    <property type="term" value="F:protein serine/threonine kinase activity"/>
    <property type="evidence" value="ECO:0007669"/>
    <property type="project" value="UniProtKB-KW"/>
</dbReference>
<evidence type="ECO:0000256" key="1">
    <source>
        <dbReference type="ARBA" id="ARBA00022527"/>
    </source>
</evidence>
<keyword evidence="1" id="KW-0723">Serine/threonine-protein kinase</keyword>
<dbReference type="EMBL" id="HBGA01129080">
    <property type="protein sequence ID" value="CAD9036580.1"/>
    <property type="molecule type" value="Transcribed_RNA"/>
</dbReference>
<feature type="domain" description="EF-hand" evidence="8">
    <location>
        <begin position="84"/>
        <end position="119"/>
    </location>
</feature>
<dbReference type="Gene3D" id="3.20.200.10">
    <property type="entry name" value="MHCK/EF2 kinase"/>
    <property type="match status" value="1"/>
</dbReference>
<dbReference type="InterPro" id="IPR002048">
    <property type="entry name" value="EF_hand_dom"/>
</dbReference>
<dbReference type="PANTHER" id="PTHR45992">
    <property type="entry name" value="EUKARYOTIC ELONGATION FACTOR 2 KINASE-RELATED"/>
    <property type="match status" value="1"/>
</dbReference>
<dbReference type="PROSITE" id="PS00018">
    <property type="entry name" value="EF_HAND_1"/>
    <property type="match status" value="2"/>
</dbReference>
<dbReference type="InterPro" id="IPR018247">
    <property type="entry name" value="EF_Hand_1_Ca_BS"/>
</dbReference>
<evidence type="ECO:0000259" key="8">
    <source>
        <dbReference type="PROSITE" id="PS50222"/>
    </source>
</evidence>
<dbReference type="CDD" id="cd00051">
    <property type="entry name" value="EFh"/>
    <property type="match status" value="1"/>
</dbReference>
<dbReference type="Pfam" id="PF02816">
    <property type="entry name" value="Alpha_kinase"/>
    <property type="match status" value="1"/>
</dbReference>
<dbReference type="InterPro" id="IPR011009">
    <property type="entry name" value="Kinase-like_dom_sf"/>
</dbReference>
<dbReference type="SUPFAM" id="SSF56112">
    <property type="entry name" value="Protein kinase-like (PK-like)"/>
    <property type="match status" value="1"/>
</dbReference>
<keyword evidence="5" id="KW-0106">Calcium</keyword>
<keyword evidence="4" id="KW-0418">Kinase</keyword>
<evidence type="ECO:0000256" key="6">
    <source>
        <dbReference type="ARBA" id="ARBA00022840"/>
    </source>
</evidence>
<dbReference type="InterPro" id="IPR051852">
    <property type="entry name" value="Alpha-type_PK"/>
</dbReference>
<dbReference type="PANTHER" id="PTHR45992:SF2">
    <property type="entry name" value="EUKARYOTIC ELONGATION FACTOR 2 KINASE"/>
    <property type="match status" value="1"/>
</dbReference>
<evidence type="ECO:0000256" key="3">
    <source>
        <dbReference type="ARBA" id="ARBA00022741"/>
    </source>
</evidence>
<name>A0A7S1JAC5_9EUGL</name>
<dbReference type="GO" id="GO:0005509">
    <property type="term" value="F:calcium ion binding"/>
    <property type="evidence" value="ECO:0007669"/>
    <property type="project" value="InterPro"/>
</dbReference>
<feature type="domain" description="Alpha-type protein kinase" evidence="9">
    <location>
        <begin position="1"/>
        <end position="46"/>
    </location>
</feature>
<dbReference type="GO" id="GO:0005524">
    <property type="term" value="F:ATP binding"/>
    <property type="evidence" value="ECO:0007669"/>
    <property type="project" value="UniProtKB-KW"/>
</dbReference>
<feature type="compositionally biased region" description="Low complexity" evidence="7">
    <location>
        <begin position="54"/>
        <end position="65"/>
    </location>
</feature>